<keyword evidence="9 13" id="KW-1133">Transmembrane helix</keyword>
<evidence type="ECO:0000256" key="11">
    <source>
        <dbReference type="ARBA" id="ARBA00023136"/>
    </source>
</evidence>
<evidence type="ECO:0000256" key="3">
    <source>
        <dbReference type="ARBA" id="ARBA00010199"/>
    </source>
</evidence>
<keyword evidence="10" id="KW-0406">Ion transport</keyword>
<reference evidence="15" key="1">
    <citation type="journal article" date="2019" name="Int. J. Syst. Evol. Microbiol.">
        <title>The Global Catalogue of Microorganisms (GCM) 10K type strain sequencing project: providing services to taxonomists for standard genome sequencing and annotation.</title>
        <authorList>
            <consortium name="The Broad Institute Genomics Platform"/>
            <consortium name="The Broad Institute Genome Sequencing Center for Infectious Disease"/>
            <person name="Wu L."/>
            <person name="Ma J."/>
        </authorList>
    </citation>
    <scope>NUCLEOTIDE SEQUENCE [LARGE SCALE GENOMIC DNA]</scope>
    <source>
        <strain evidence="15">TISTR 1571</strain>
    </source>
</reference>
<evidence type="ECO:0000313" key="14">
    <source>
        <dbReference type="EMBL" id="MFD2640017.1"/>
    </source>
</evidence>
<keyword evidence="11 13" id="KW-0472">Membrane</keyword>
<dbReference type="NCBIfam" id="TIGR00797">
    <property type="entry name" value="matE"/>
    <property type="match status" value="1"/>
</dbReference>
<dbReference type="InterPro" id="IPR050222">
    <property type="entry name" value="MATE_MdtK"/>
</dbReference>
<feature type="transmembrane region" description="Helical" evidence="13">
    <location>
        <begin position="52"/>
        <end position="75"/>
    </location>
</feature>
<dbReference type="PANTHER" id="PTHR43298">
    <property type="entry name" value="MULTIDRUG RESISTANCE PROTEIN NORM-RELATED"/>
    <property type="match status" value="1"/>
</dbReference>
<evidence type="ECO:0000256" key="13">
    <source>
        <dbReference type="SAM" id="Phobius"/>
    </source>
</evidence>
<feature type="transmembrane region" description="Helical" evidence="13">
    <location>
        <begin position="194"/>
        <end position="216"/>
    </location>
</feature>
<dbReference type="CDD" id="cd13137">
    <property type="entry name" value="MATE_NorM_like"/>
    <property type="match status" value="1"/>
</dbReference>
<evidence type="ECO:0000256" key="8">
    <source>
        <dbReference type="ARBA" id="ARBA00022692"/>
    </source>
</evidence>
<keyword evidence="5" id="KW-0813">Transport</keyword>
<feature type="transmembrane region" description="Helical" evidence="13">
    <location>
        <begin position="285"/>
        <end position="305"/>
    </location>
</feature>
<feature type="transmembrane region" description="Helical" evidence="13">
    <location>
        <begin position="132"/>
        <end position="154"/>
    </location>
</feature>
<evidence type="ECO:0000256" key="9">
    <source>
        <dbReference type="ARBA" id="ARBA00022989"/>
    </source>
</evidence>
<proteinExistence type="inferred from homology"/>
<dbReference type="PIRSF" id="PIRSF006603">
    <property type="entry name" value="DinF"/>
    <property type="match status" value="1"/>
</dbReference>
<dbReference type="InterPro" id="IPR002528">
    <property type="entry name" value="MATE_fam"/>
</dbReference>
<accession>A0ABW5QE68</accession>
<dbReference type="RefSeq" id="WP_377330095.1">
    <property type="nucleotide sequence ID" value="NZ_JBHUMZ010000050.1"/>
</dbReference>
<evidence type="ECO:0000256" key="10">
    <source>
        <dbReference type="ARBA" id="ARBA00023065"/>
    </source>
</evidence>
<feature type="transmembrane region" description="Helical" evidence="13">
    <location>
        <begin position="166"/>
        <end position="188"/>
    </location>
</feature>
<organism evidence="14 15">
    <name type="scientific">Piscibacillus salipiscarius</name>
    <dbReference type="NCBI Taxonomy" id="299480"/>
    <lineage>
        <taxon>Bacteria</taxon>
        <taxon>Bacillati</taxon>
        <taxon>Bacillota</taxon>
        <taxon>Bacilli</taxon>
        <taxon>Bacillales</taxon>
        <taxon>Bacillaceae</taxon>
        <taxon>Piscibacillus</taxon>
    </lineage>
</organism>
<sequence length="454" mass="50146">MFNEQRKLTGKKWILFLAVPAVIENFFQTVIGFVDTFFIAKIGIIEVSAVGISNAILQVYFAVFMAIGIAANIYIARFTGSNNERLLKITTWQSIYLALISGVILGFVTLLFAEPILRLMGANEKVIQAGTIYFQIIAVPSVVLALSFVLASIIRGTGDTKTPMKVSIWINIIHIFLDYIFIFGFWIIPGLGIAGAAIATVIVRFIGIVWLFRFILKNILTESVKKKLSFGSFDWSFMKKLLSVGTPAAGERLVMRVGQVLYFGLIVSLGTATFAAHQIAGSIEIFSYMIGYGFATAATTIVGQLMGAEEYKQAKKYAHDCVWIAVGFMSIVGIGLYFSSEFLATLFTEDFSVINQIVIALKIDAFIQPILAIVLVLTGAYQGGANTKIPMYITTVGIWLIRTLGVYILGVVLGLGIAGVWIAILIDNLFRAVWLMYLFYNDRWVKLEKLKQVS</sequence>
<evidence type="ECO:0000256" key="2">
    <source>
        <dbReference type="ARBA" id="ARBA00004651"/>
    </source>
</evidence>
<dbReference type="PANTHER" id="PTHR43298:SF2">
    <property type="entry name" value="FMN_FAD EXPORTER YEEO-RELATED"/>
    <property type="match status" value="1"/>
</dbReference>
<dbReference type="Proteomes" id="UP001597452">
    <property type="component" value="Unassembled WGS sequence"/>
</dbReference>
<feature type="transmembrane region" description="Helical" evidence="13">
    <location>
        <begin position="357"/>
        <end position="377"/>
    </location>
</feature>
<comment type="caution">
    <text evidence="14">The sequence shown here is derived from an EMBL/GenBank/DDBJ whole genome shotgun (WGS) entry which is preliminary data.</text>
</comment>
<feature type="transmembrane region" description="Helical" evidence="13">
    <location>
        <begin position="95"/>
        <end position="112"/>
    </location>
</feature>
<protein>
    <recommendedName>
        <fullName evidence="4">Probable multidrug resistance protein NorM</fullName>
    </recommendedName>
    <alternativeName>
        <fullName evidence="12">Multidrug-efflux transporter</fullName>
    </alternativeName>
</protein>
<comment type="subcellular location">
    <subcellularLocation>
        <location evidence="2">Cell membrane</location>
        <topology evidence="2">Multi-pass membrane protein</topology>
    </subcellularLocation>
</comment>
<keyword evidence="15" id="KW-1185">Reference proteome</keyword>
<comment type="function">
    <text evidence="1">Multidrug efflux pump.</text>
</comment>
<keyword evidence="8 13" id="KW-0812">Transmembrane</keyword>
<evidence type="ECO:0000256" key="6">
    <source>
        <dbReference type="ARBA" id="ARBA00022449"/>
    </source>
</evidence>
<feature type="transmembrane region" description="Helical" evidence="13">
    <location>
        <begin position="12"/>
        <end position="40"/>
    </location>
</feature>
<feature type="transmembrane region" description="Helical" evidence="13">
    <location>
        <begin position="415"/>
        <end position="440"/>
    </location>
</feature>
<evidence type="ECO:0000256" key="5">
    <source>
        <dbReference type="ARBA" id="ARBA00022448"/>
    </source>
</evidence>
<comment type="similarity">
    <text evidence="3">Belongs to the multi antimicrobial extrusion (MATE) (TC 2.A.66.1) family.</text>
</comment>
<feature type="transmembrane region" description="Helical" evidence="13">
    <location>
        <begin position="317"/>
        <end position="337"/>
    </location>
</feature>
<feature type="transmembrane region" description="Helical" evidence="13">
    <location>
        <begin position="260"/>
        <end position="279"/>
    </location>
</feature>
<dbReference type="InterPro" id="IPR048279">
    <property type="entry name" value="MdtK-like"/>
</dbReference>
<keyword evidence="6" id="KW-0050">Antiport</keyword>
<evidence type="ECO:0000256" key="1">
    <source>
        <dbReference type="ARBA" id="ARBA00003408"/>
    </source>
</evidence>
<keyword evidence="7" id="KW-1003">Cell membrane</keyword>
<evidence type="ECO:0000256" key="12">
    <source>
        <dbReference type="ARBA" id="ARBA00031636"/>
    </source>
</evidence>
<evidence type="ECO:0000256" key="4">
    <source>
        <dbReference type="ARBA" id="ARBA00020268"/>
    </source>
</evidence>
<name>A0ABW5QE68_9BACI</name>
<gene>
    <name evidence="14" type="ORF">ACFSW4_14200</name>
</gene>
<evidence type="ECO:0000256" key="7">
    <source>
        <dbReference type="ARBA" id="ARBA00022475"/>
    </source>
</evidence>
<evidence type="ECO:0000313" key="15">
    <source>
        <dbReference type="Proteomes" id="UP001597452"/>
    </source>
</evidence>
<dbReference type="Pfam" id="PF01554">
    <property type="entry name" value="MatE"/>
    <property type="match status" value="2"/>
</dbReference>
<dbReference type="EMBL" id="JBHUMZ010000050">
    <property type="protein sequence ID" value="MFD2640017.1"/>
    <property type="molecule type" value="Genomic_DNA"/>
</dbReference>